<dbReference type="KEGG" id="fll:EI427_18755"/>
<organism evidence="3 4">
    <name type="scientific">Flammeovirga pectinis</name>
    <dbReference type="NCBI Taxonomy" id="2494373"/>
    <lineage>
        <taxon>Bacteria</taxon>
        <taxon>Pseudomonadati</taxon>
        <taxon>Bacteroidota</taxon>
        <taxon>Cytophagia</taxon>
        <taxon>Cytophagales</taxon>
        <taxon>Flammeovirgaceae</taxon>
        <taxon>Flammeovirga</taxon>
    </lineage>
</organism>
<dbReference type="CDD" id="cd06223">
    <property type="entry name" value="PRTases_typeI"/>
    <property type="match status" value="1"/>
</dbReference>
<dbReference type="Proteomes" id="UP000267268">
    <property type="component" value="Chromosome 1"/>
</dbReference>
<dbReference type="AlphaFoldDB" id="A0A3S9P7X8"/>
<accession>A0A3S9P7X8</accession>
<evidence type="ECO:0000259" key="2">
    <source>
        <dbReference type="Pfam" id="PF00156"/>
    </source>
</evidence>
<dbReference type="Gene3D" id="3.40.50.2020">
    <property type="match status" value="1"/>
</dbReference>
<sequence length="232" mass="26928">MQKLIKLLKTIFFSLFPDLCFHCNQMLNEGEEVLCFHCHSKLPVFDGCWVNAQNNIITQLFNHKVNLKYGLAFFYYENFGVTRSLIHHLKYKNQEVVGTWIVNHFGDLYNSAINDIDYIVPIPLHSKRKKERGYNQVDTFCTALSDKWNIPYIKENLIRKKYTNTQTKKTRMERVSNLKNVFDVKKQEVFSNKHILLVDDVLTTGSTLESAGYVLLDSGIKNLSILTIGIVV</sequence>
<dbReference type="OrthoDB" id="9779910at2"/>
<proteinExistence type="inferred from homology"/>
<keyword evidence="4" id="KW-1185">Reference proteome</keyword>
<dbReference type="InterPro" id="IPR029057">
    <property type="entry name" value="PRTase-like"/>
</dbReference>
<evidence type="ECO:0000313" key="4">
    <source>
        <dbReference type="Proteomes" id="UP000267268"/>
    </source>
</evidence>
<dbReference type="Pfam" id="PF00156">
    <property type="entry name" value="Pribosyltran"/>
    <property type="match status" value="1"/>
</dbReference>
<comment type="similarity">
    <text evidence="1">Belongs to the ComF/GntX family.</text>
</comment>
<dbReference type="SUPFAM" id="SSF53271">
    <property type="entry name" value="PRTase-like"/>
    <property type="match status" value="1"/>
</dbReference>
<reference evidence="3 4" key="1">
    <citation type="submission" date="2018-12" db="EMBL/GenBank/DDBJ databases">
        <title>Flammeovirga pectinis sp. nov., isolated from the gut of the Korean scallop, Patinopecten yessoensis.</title>
        <authorList>
            <person name="Bae J.-W."/>
            <person name="Jeong Y.-S."/>
            <person name="Kang W."/>
        </authorList>
    </citation>
    <scope>NUCLEOTIDE SEQUENCE [LARGE SCALE GENOMIC DNA]</scope>
    <source>
        <strain evidence="3 4">L12M1</strain>
    </source>
</reference>
<feature type="domain" description="Phosphoribosyltransferase" evidence="2">
    <location>
        <begin position="158"/>
        <end position="222"/>
    </location>
</feature>
<protein>
    <submittedName>
        <fullName evidence="3">ComF family protein</fullName>
    </submittedName>
</protein>
<name>A0A3S9P7X8_9BACT</name>
<gene>
    <name evidence="3" type="ORF">EI427_18755</name>
</gene>
<dbReference type="PANTHER" id="PTHR47505:SF1">
    <property type="entry name" value="DNA UTILIZATION PROTEIN YHGH"/>
    <property type="match status" value="1"/>
</dbReference>
<dbReference type="InterPro" id="IPR051910">
    <property type="entry name" value="ComF/GntX_DNA_util-trans"/>
</dbReference>
<evidence type="ECO:0000313" key="3">
    <source>
        <dbReference type="EMBL" id="AZQ64192.1"/>
    </source>
</evidence>
<dbReference type="EMBL" id="CP034562">
    <property type="protein sequence ID" value="AZQ64192.1"/>
    <property type="molecule type" value="Genomic_DNA"/>
</dbReference>
<dbReference type="RefSeq" id="WP_126617636.1">
    <property type="nucleotide sequence ID" value="NZ_CP034562.1"/>
</dbReference>
<evidence type="ECO:0000256" key="1">
    <source>
        <dbReference type="ARBA" id="ARBA00008007"/>
    </source>
</evidence>
<dbReference type="InterPro" id="IPR000836">
    <property type="entry name" value="PRTase_dom"/>
</dbReference>
<dbReference type="PANTHER" id="PTHR47505">
    <property type="entry name" value="DNA UTILIZATION PROTEIN YHGH"/>
    <property type="match status" value="1"/>
</dbReference>